<evidence type="ECO:0000313" key="1">
    <source>
        <dbReference type="EMBL" id="CAL5990949.1"/>
    </source>
</evidence>
<proteinExistence type="predicted"/>
<name>A0ABP1HC04_9EUKA</name>
<accession>A0ABP1HC04</accession>
<reference evidence="1 2" key="1">
    <citation type="submission" date="2024-07" db="EMBL/GenBank/DDBJ databases">
        <authorList>
            <person name="Akdeniz Z."/>
        </authorList>
    </citation>
    <scope>NUCLEOTIDE SEQUENCE [LARGE SCALE GENOMIC DNA]</scope>
</reference>
<keyword evidence="2" id="KW-1185">Reference proteome</keyword>
<dbReference type="EMBL" id="CAXDID020000026">
    <property type="protein sequence ID" value="CAL5990949.1"/>
    <property type="molecule type" value="Genomic_DNA"/>
</dbReference>
<sequence length="141" mass="16006">MRLARGQRQLFGTGVMKASGGHKLVVGVKLFQIFKASSEFTFLLIQLWIDTTRLTASRCLFLLSAESSASIHASGPAVIQLTTESLTLIRSMLFLIFREHESKCKTYLRFEMMHAETQQRFFSQYPVPSFLLMQSCCISTQ</sequence>
<gene>
    <name evidence="1" type="ORF">HINF_LOCUS11781</name>
</gene>
<comment type="caution">
    <text evidence="1">The sequence shown here is derived from an EMBL/GenBank/DDBJ whole genome shotgun (WGS) entry which is preliminary data.</text>
</comment>
<protein>
    <submittedName>
        <fullName evidence="1">Hypothetical_protein</fullName>
    </submittedName>
</protein>
<organism evidence="1 2">
    <name type="scientific">Hexamita inflata</name>
    <dbReference type="NCBI Taxonomy" id="28002"/>
    <lineage>
        <taxon>Eukaryota</taxon>
        <taxon>Metamonada</taxon>
        <taxon>Diplomonadida</taxon>
        <taxon>Hexamitidae</taxon>
        <taxon>Hexamitinae</taxon>
        <taxon>Hexamita</taxon>
    </lineage>
</organism>
<evidence type="ECO:0000313" key="2">
    <source>
        <dbReference type="Proteomes" id="UP001642409"/>
    </source>
</evidence>
<dbReference type="Proteomes" id="UP001642409">
    <property type="component" value="Unassembled WGS sequence"/>
</dbReference>